<feature type="compositionally biased region" description="Low complexity" evidence="1">
    <location>
        <begin position="75"/>
        <end position="89"/>
    </location>
</feature>
<protein>
    <submittedName>
        <fullName evidence="2">DNA-binding protein</fullName>
    </submittedName>
</protein>
<organism evidence="2 3">
    <name type="scientific">Paraclostridium ghonii</name>
    <dbReference type="NCBI Taxonomy" id="29358"/>
    <lineage>
        <taxon>Bacteria</taxon>
        <taxon>Bacillati</taxon>
        <taxon>Bacillota</taxon>
        <taxon>Clostridia</taxon>
        <taxon>Peptostreptococcales</taxon>
        <taxon>Peptostreptococcaceae</taxon>
        <taxon>Paraclostridium</taxon>
    </lineage>
</organism>
<evidence type="ECO:0000256" key="1">
    <source>
        <dbReference type="SAM" id="MobiDB-lite"/>
    </source>
</evidence>
<name>A0ABU0N3E4_9FIRM</name>
<keyword evidence="3" id="KW-1185">Reference proteome</keyword>
<accession>A0ABU0N3E4</accession>
<gene>
    <name evidence="2" type="ORF">QOZ92_002821</name>
</gene>
<sequence>MTDKQKLERFLKLQNKGISIDEIAVQLDSEVKALRRFLNKNGYKSVKGKYVKKVEDNIENDVKQLELTIDSTKTTKAGKKNATSNSNTKKSSKSSADKASKVYKAKPAKVNVSAEDIDKLCEVYDWYLSVKDIKSLQPKSKKSKKDIVVEKFDMTNLKSTRIQVEKSIWEEFERLCSNSEYTKQEILTQAIKDFLKQYKNLI</sequence>
<dbReference type="Proteomes" id="UP001232584">
    <property type="component" value="Unassembled WGS sequence"/>
</dbReference>
<evidence type="ECO:0000313" key="3">
    <source>
        <dbReference type="Proteomes" id="UP001232584"/>
    </source>
</evidence>
<comment type="caution">
    <text evidence="2">The sequence shown here is derived from an EMBL/GenBank/DDBJ whole genome shotgun (WGS) entry which is preliminary data.</text>
</comment>
<proteinExistence type="predicted"/>
<evidence type="ECO:0000313" key="2">
    <source>
        <dbReference type="EMBL" id="MDQ0557686.1"/>
    </source>
</evidence>
<keyword evidence="2" id="KW-0238">DNA-binding</keyword>
<feature type="region of interest" description="Disordered" evidence="1">
    <location>
        <begin position="75"/>
        <end position="98"/>
    </location>
</feature>
<dbReference type="GO" id="GO:0003677">
    <property type="term" value="F:DNA binding"/>
    <property type="evidence" value="ECO:0007669"/>
    <property type="project" value="UniProtKB-KW"/>
</dbReference>
<dbReference type="RefSeq" id="WP_250673992.1">
    <property type="nucleotide sequence ID" value="NZ_BAAACE010000028.1"/>
</dbReference>
<reference evidence="2 3" key="1">
    <citation type="submission" date="2023-07" db="EMBL/GenBank/DDBJ databases">
        <title>Genomic Encyclopedia of Type Strains, Phase IV (KMG-IV): sequencing the most valuable type-strain genomes for metagenomic binning, comparative biology and taxonomic classification.</title>
        <authorList>
            <person name="Goeker M."/>
        </authorList>
    </citation>
    <scope>NUCLEOTIDE SEQUENCE [LARGE SCALE GENOMIC DNA]</scope>
    <source>
        <strain evidence="2 3">DSM 15049</strain>
    </source>
</reference>
<dbReference type="EMBL" id="JAUSWG010000013">
    <property type="protein sequence ID" value="MDQ0557686.1"/>
    <property type="molecule type" value="Genomic_DNA"/>
</dbReference>